<evidence type="ECO:0000256" key="1">
    <source>
        <dbReference type="ARBA" id="ARBA00022884"/>
    </source>
</evidence>
<dbReference type="InterPro" id="IPR012677">
    <property type="entry name" value="Nucleotide-bd_a/b_plait_sf"/>
</dbReference>
<organism evidence="4 5">
    <name type="scientific">Actinidia rufa</name>
    <dbReference type="NCBI Taxonomy" id="165716"/>
    <lineage>
        <taxon>Eukaryota</taxon>
        <taxon>Viridiplantae</taxon>
        <taxon>Streptophyta</taxon>
        <taxon>Embryophyta</taxon>
        <taxon>Tracheophyta</taxon>
        <taxon>Spermatophyta</taxon>
        <taxon>Magnoliopsida</taxon>
        <taxon>eudicotyledons</taxon>
        <taxon>Gunneridae</taxon>
        <taxon>Pentapetalae</taxon>
        <taxon>asterids</taxon>
        <taxon>Ericales</taxon>
        <taxon>Actinidiaceae</taxon>
        <taxon>Actinidia</taxon>
    </lineage>
</organism>
<dbReference type="Proteomes" id="UP000585474">
    <property type="component" value="Unassembled WGS sequence"/>
</dbReference>
<dbReference type="GO" id="GO:0003723">
    <property type="term" value="F:RNA binding"/>
    <property type="evidence" value="ECO:0007669"/>
    <property type="project" value="UniProtKB-UniRule"/>
</dbReference>
<dbReference type="PANTHER" id="PTHR48024:SF56">
    <property type="entry name" value="HETEROGENEOUS NUCLEAR RIBONUCLEOPROTEIN A0"/>
    <property type="match status" value="1"/>
</dbReference>
<feature type="domain" description="RRM" evidence="3">
    <location>
        <begin position="7"/>
        <end position="55"/>
    </location>
</feature>
<accession>A0A7J0DTH9</accession>
<name>A0A7J0DTH9_9ERIC</name>
<comment type="caution">
    <text evidence="4">The sequence shown here is derived from an EMBL/GenBank/DDBJ whole genome shotgun (WGS) entry which is preliminary data.</text>
</comment>
<dbReference type="PANTHER" id="PTHR48024">
    <property type="entry name" value="GEO13361P1-RELATED"/>
    <property type="match status" value="1"/>
</dbReference>
<dbReference type="InterPro" id="IPR035979">
    <property type="entry name" value="RBD_domain_sf"/>
</dbReference>
<dbReference type="PROSITE" id="PS50102">
    <property type="entry name" value="RRM"/>
    <property type="match status" value="1"/>
</dbReference>
<evidence type="ECO:0000259" key="3">
    <source>
        <dbReference type="PROSITE" id="PS50102"/>
    </source>
</evidence>
<evidence type="ECO:0000313" key="4">
    <source>
        <dbReference type="EMBL" id="GFS42190.1"/>
    </source>
</evidence>
<evidence type="ECO:0000313" key="5">
    <source>
        <dbReference type="Proteomes" id="UP000585474"/>
    </source>
</evidence>
<sequence length="137" mass="15321">MAAEVEFRCFIGGLAWATDDQSLERAFAQFSEVIESKIINDRETRKSRGFGFVTFIWPFFDPFSLPSFFSSLSHAVHGVAGERPDDPRSSRIALLCRPPSSMLEWLVNASADLLFALFCLDSPKLGTQVAQRSNLMP</sequence>
<dbReference type="Pfam" id="PF00076">
    <property type="entry name" value="RRM_1"/>
    <property type="match status" value="1"/>
</dbReference>
<dbReference type="InterPro" id="IPR050886">
    <property type="entry name" value="RNA-binding_reg"/>
</dbReference>
<reference evidence="5" key="1">
    <citation type="submission" date="2019-07" db="EMBL/GenBank/DDBJ databases">
        <title>De Novo Assembly of kiwifruit Actinidia rufa.</title>
        <authorList>
            <person name="Sugita-Konishi S."/>
            <person name="Sato K."/>
            <person name="Mori E."/>
            <person name="Abe Y."/>
            <person name="Kisaki G."/>
            <person name="Hamano K."/>
            <person name="Suezawa K."/>
            <person name="Otani M."/>
            <person name="Fukuda T."/>
            <person name="Manabe T."/>
            <person name="Gomi K."/>
            <person name="Tabuchi M."/>
            <person name="Akimitsu K."/>
            <person name="Kataoka I."/>
        </authorList>
    </citation>
    <scope>NUCLEOTIDE SEQUENCE [LARGE SCALE GENOMIC DNA]</scope>
    <source>
        <strain evidence="5">cv. Fuchu</strain>
    </source>
</reference>
<dbReference type="SMART" id="SM00360">
    <property type="entry name" value="RRM"/>
    <property type="match status" value="1"/>
</dbReference>
<gene>
    <name evidence="4" type="ORF">Acr_00g0078410</name>
</gene>
<dbReference type="AlphaFoldDB" id="A0A7J0DTH9"/>
<evidence type="ECO:0000256" key="2">
    <source>
        <dbReference type="PROSITE-ProRule" id="PRU00176"/>
    </source>
</evidence>
<dbReference type="InterPro" id="IPR000504">
    <property type="entry name" value="RRM_dom"/>
</dbReference>
<proteinExistence type="predicted"/>
<dbReference type="OrthoDB" id="439808at2759"/>
<dbReference type="SUPFAM" id="SSF54928">
    <property type="entry name" value="RNA-binding domain, RBD"/>
    <property type="match status" value="1"/>
</dbReference>
<protein>
    <submittedName>
        <fullName evidence="4">Cold, circadian rhythm, and RNA binding 1</fullName>
    </submittedName>
</protein>
<dbReference type="EMBL" id="BJWL01000396">
    <property type="protein sequence ID" value="GFS42190.1"/>
    <property type="molecule type" value="Genomic_DNA"/>
</dbReference>
<dbReference type="Gene3D" id="3.30.70.330">
    <property type="match status" value="1"/>
</dbReference>
<keyword evidence="1 2" id="KW-0694">RNA-binding</keyword>
<keyword evidence="5" id="KW-1185">Reference proteome</keyword>